<evidence type="ECO:0008006" key="4">
    <source>
        <dbReference type="Google" id="ProtNLM"/>
    </source>
</evidence>
<sequence length="176" mass="21967">FFILLFLFYSSNFLQFQYIPYFSYSIFSFQPFQEQRHQKLSHLLLYKQNHQMKEQEQMQLVIRQLLERKDEVDLLIVYYVMMMKIAVSEFHFIYSFSFYINLLISSQFSTLLIVSFILGQTMNYLQCFIIEQYFQEFVLIIYQFSFLFYQKIIQQQNFHFFYSFYFYSLQFYSPSY</sequence>
<feature type="transmembrane region" description="Helical" evidence="1">
    <location>
        <begin position="6"/>
        <end position="27"/>
    </location>
</feature>
<reference evidence="2 3" key="1">
    <citation type="submission" date="2019-03" db="EMBL/GenBank/DDBJ databases">
        <title>Single cell metagenomics reveals metabolic interactions within the superorganism composed of flagellate Streblomastix strix and complex community of Bacteroidetes bacteria on its surface.</title>
        <authorList>
            <person name="Treitli S.C."/>
            <person name="Kolisko M."/>
            <person name="Husnik F."/>
            <person name="Keeling P."/>
            <person name="Hampl V."/>
        </authorList>
    </citation>
    <scope>NUCLEOTIDE SEQUENCE [LARGE SCALE GENOMIC DNA]</scope>
    <source>
        <strain evidence="2">ST1C</strain>
    </source>
</reference>
<dbReference type="AlphaFoldDB" id="A0A5J4VUA2"/>
<accession>A0A5J4VUA2</accession>
<keyword evidence="1" id="KW-1133">Transmembrane helix</keyword>
<protein>
    <recommendedName>
        <fullName evidence="4">Transmembrane protein</fullName>
    </recommendedName>
</protein>
<dbReference type="EMBL" id="SNRW01004885">
    <property type="protein sequence ID" value="KAA6386254.1"/>
    <property type="molecule type" value="Genomic_DNA"/>
</dbReference>
<dbReference type="Proteomes" id="UP000324800">
    <property type="component" value="Unassembled WGS sequence"/>
</dbReference>
<gene>
    <name evidence="2" type="ORF">EZS28_018217</name>
</gene>
<keyword evidence="1" id="KW-0472">Membrane</keyword>
<feature type="non-terminal residue" evidence="2">
    <location>
        <position position="1"/>
    </location>
</feature>
<organism evidence="2 3">
    <name type="scientific">Streblomastix strix</name>
    <dbReference type="NCBI Taxonomy" id="222440"/>
    <lineage>
        <taxon>Eukaryota</taxon>
        <taxon>Metamonada</taxon>
        <taxon>Preaxostyla</taxon>
        <taxon>Oxymonadida</taxon>
        <taxon>Streblomastigidae</taxon>
        <taxon>Streblomastix</taxon>
    </lineage>
</organism>
<keyword evidence="1" id="KW-0812">Transmembrane</keyword>
<feature type="non-terminal residue" evidence="2">
    <location>
        <position position="176"/>
    </location>
</feature>
<evidence type="ECO:0000313" key="3">
    <source>
        <dbReference type="Proteomes" id="UP000324800"/>
    </source>
</evidence>
<feature type="transmembrane region" description="Helical" evidence="1">
    <location>
        <begin position="72"/>
        <end position="92"/>
    </location>
</feature>
<proteinExistence type="predicted"/>
<evidence type="ECO:0000256" key="1">
    <source>
        <dbReference type="SAM" id="Phobius"/>
    </source>
</evidence>
<comment type="caution">
    <text evidence="2">The sequence shown here is derived from an EMBL/GenBank/DDBJ whole genome shotgun (WGS) entry which is preliminary data.</text>
</comment>
<name>A0A5J4VUA2_9EUKA</name>
<feature type="transmembrane region" description="Helical" evidence="1">
    <location>
        <begin position="98"/>
        <end position="118"/>
    </location>
</feature>
<evidence type="ECO:0000313" key="2">
    <source>
        <dbReference type="EMBL" id="KAA6386254.1"/>
    </source>
</evidence>